<evidence type="ECO:0000313" key="2">
    <source>
        <dbReference type="Proteomes" id="UP001163835"/>
    </source>
</evidence>
<protein>
    <submittedName>
        <fullName evidence="1">Uncharacterized protein</fullName>
    </submittedName>
</protein>
<keyword evidence="2" id="KW-1185">Reference proteome</keyword>
<sequence length="263" mass="29152">MSVLLKQLSLLLFLFFSFSSFSNLPTPDHSESIDNKFGIIIVHCMSDPLQCAPECKRAWNTYVAAQALKRGYEEASSSAVTLKQSKGPEIGTAEHPTLRALLSPEPNSLVYIGIDGEPDEPELAPEMTAAARYLDVLPQSAPAVGSSQTQLNVFGLWHEYPDQPSHDPDGKVGLEDLLNLPRSEEYRDDEHSEDARDDSPLNPTQTLLAGWQNNGNSTKSNSEMDGLTRILQRPDFDVKELKGYNAQAANEKITKADEDWEYN</sequence>
<organism evidence="1 2">
    <name type="scientific">Lentinula aff. lateritia</name>
    <dbReference type="NCBI Taxonomy" id="2804960"/>
    <lineage>
        <taxon>Eukaryota</taxon>
        <taxon>Fungi</taxon>
        <taxon>Dikarya</taxon>
        <taxon>Basidiomycota</taxon>
        <taxon>Agaricomycotina</taxon>
        <taxon>Agaricomycetes</taxon>
        <taxon>Agaricomycetidae</taxon>
        <taxon>Agaricales</taxon>
        <taxon>Marasmiineae</taxon>
        <taxon>Omphalotaceae</taxon>
        <taxon>Lentinula</taxon>
    </lineage>
</organism>
<accession>A0ACC1TIF8</accession>
<name>A0ACC1TIF8_9AGAR</name>
<proteinExistence type="predicted"/>
<dbReference type="Proteomes" id="UP001163835">
    <property type="component" value="Unassembled WGS sequence"/>
</dbReference>
<gene>
    <name evidence="1" type="ORF">F5876DRAFT_70541</name>
</gene>
<evidence type="ECO:0000313" key="1">
    <source>
        <dbReference type="EMBL" id="KAJ3804549.1"/>
    </source>
</evidence>
<dbReference type="EMBL" id="MU795934">
    <property type="protein sequence ID" value="KAJ3804549.1"/>
    <property type="molecule type" value="Genomic_DNA"/>
</dbReference>
<comment type="caution">
    <text evidence="1">The sequence shown here is derived from an EMBL/GenBank/DDBJ whole genome shotgun (WGS) entry which is preliminary data.</text>
</comment>
<reference evidence="1" key="1">
    <citation type="submission" date="2022-09" db="EMBL/GenBank/DDBJ databases">
        <title>A Global Phylogenomic Analysis of the Shiitake Genus Lentinula.</title>
        <authorList>
            <consortium name="DOE Joint Genome Institute"/>
            <person name="Sierra-Patev S."/>
            <person name="Min B."/>
            <person name="Naranjo-Ortiz M."/>
            <person name="Looney B."/>
            <person name="Konkel Z."/>
            <person name="Slot J.C."/>
            <person name="Sakamoto Y."/>
            <person name="Steenwyk J.L."/>
            <person name="Rokas A."/>
            <person name="Carro J."/>
            <person name="Camarero S."/>
            <person name="Ferreira P."/>
            <person name="Molpeceres G."/>
            <person name="Ruiz-Duenas F.J."/>
            <person name="Serrano A."/>
            <person name="Henrissat B."/>
            <person name="Drula E."/>
            <person name="Hughes K.W."/>
            <person name="Mata J.L."/>
            <person name="Ishikawa N.K."/>
            <person name="Vargas-Isla R."/>
            <person name="Ushijima S."/>
            <person name="Smith C.A."/>
            <person name="Ahrendt S."/>
            <person name="Andreopoulos W."/>
            <person name="He G."/>
            <person name="Labutti K."/>
            <person name="Lipzen A."/>
            <person name="Ng V."/>
            <person name="Riley R."/>
            <person name="Sandor L."/>
            <person name="Barry K."/>
            <person name="Martinez A.T."/>
            <person name="Xiao Y."/>
            <person name="Gibbons J.G."/>
            <person name="Terashima K."/>
            <person name="Grigoriev I.V."/>
            <person name="Hibbett D.S."/>
        </authorList>
    </citation>
    <scope>NUCLEOTIDE SEQUENCE</scope>
    <source>
        <strain evidence="1">TMI1499</strain>
    </source>
</reference>